<dbReference type="InterPro" id="IPR003016">
    <property type="entry name" value="2-oxoA_DH_lipoyl-BS"/>
</dbReference>
<dbReference type="PANTHER" id="PTHR23151:SF90">
    <property type="entry name" value="DIHYDROLIPOYLLYSINE-RESIDUE ACETYLTRANSFERASE COMPONENT OF PYRUVATE DEHYDROGENASE COMPLEX, MITOCHONDRIAL-RELATED"/>
    <property type="match status" value="1"/>
</dbReference>
<dbReference type="Pfam" id="PF02817">
    <property type="entry name" value="E3_binding"/>
    <property type="match status" value="1"/>
</dbReference>
<dbReference type="PROSITE" id="PS50968">
    <property type="entry name" value="BIOTINYL_LIPOYL"/>
    <property type="match status" value="1"/>
</dbReference>
<sequence length="399" mass="42413">MSEFRMPSLGADMEAGTLVEWLAKPGAPLKRGDLIAVVETQKGAIEIEVFQEGILDRLLVDTGTTVPVGTPLAVIREIRAAGAIGAEAEAPPCERPPPTAPKRPRGEAPVVTPFAALPIAPATGRVTASPVARRLASLHGIDLSGIKGSGPTGAVLLIDVELALRSTEKAPAHPQAISSVAQMRSAIAAAMTRSKREIPHYYLSQTADVGAAEDWVRRCNTDRPPELRVLVGALFVKATALAVRRFPEFNGFFMERAFRPSDRVHIGVAIAIRGGGLVAPAVHDANTLSPDALMAAMRDLIGRVRAGRFRSSEIADPTITVSSLGERGVDTLFGVIYPPQVAILGFGRVVERPWIRDGAVVPRPVVTITLAADHRVSDGHRGALFLSEIERLLQEPGSL</sequence>
<name>A0A931FPH1_9HYPH</name>
<dbReference type="PROSITE" id="PS00189">
    <property type="entry name" value="LIPOYL"/>
    <property type="match status" value="1"/>
</dbReference>
<dbReference type="InterPro" id="IPR000089">
    <property type="entry name" value="Biotin_lipoyl"/>
</dbReference>
<evidence type="ECO:0000313" key="8">
    <source>
        <dbReference type="EMBL" id="MBF9233482.1"/>
    </source>
</evidence>
<feature type="domain" description="Peripheral subunit-binding (PSBD)" evidence="7">
    <location>
        <begin position="127"/>
        <end position="164"/>
    </location>
</feature>
<dbReference type="SUPFAM" id="SSF47005">
    <property type="entry name" value="Peripheral subunit-binding domain of 2-oxo acid dehydrogenase complex"/>
    <property type="match status" value="1"/>
</dbReference>
<keyword evidence="3 4" id="KW-0450">Lipoyl</keyword>
<dbReference type="Pfam" id="PF00364">
    <property type="entry name" value="Biotin_lipoyl"/>
    <property type="match status" value="1"/>
</dbReference>
<dbReference type="InterPro" id="IPR011053">
    <property type="entry name" value="Single_hybrid_motif"/>
</dbReference>
<dbReference type="RefSeq" id="WP_196271485.1">
    <property type="nucleotide sequence ID" value="NZ_JADQDO010000003.1"/>
</dbReference>
<dbReference type="Proteomes" id="UP000599312">
    <property type="component" value="Unassembled WGS sequence"/>
</dbReference>
<evidence type="ECO:0000256" key="5">
    <source>
        <dbReference type="SAM" id="MobiDB-lite"/>
    </source>
</evidence>
<dbReference type="Gene3D" id="3.30.559.10">
    <property type="entry name" value="Chloramphenicol acetyltransferase-like domain"/>
    <property type="match status" value="1"/>
</dbReference>
<keyword evidence="4" id="KW-0012">Acyltransferase</keyword>
<dbReference type="GO" id="GO:0016746">
    <property type="term" value="F:acyltransferase activity"/>
    <property type="evidence" value="ECO:0007669"/>
    <property type="project" value="UniProtKB-KW"/>
</dbReference>
<dbReference type="PROSITE" id="PS51826">
    <property type="entry name" value="PSBD"/>
    <property type="match status" value="1"/>
</dbReference>
<dbReference type="InterPro" id="IPR001078">
    <property type="entry name" value="2-oxoacid_DH_actylTfrase"/>
</dbReference>
<dbReference type="Gene3D" id="2.40.50.100">
    <property type="match status" value="1"/>
</dbReference>
<dbReference type="CDD" id="cd06849">
    <property type="entry name" value="lipoyl_domain"/>
    <property type="match status" value="1"/>
</dbReference>
<gene>
    <name evidence="8" type="ORF">I2H38_08820</name>
</gene>
<evidence type="ECO:0000256" key="3">
    <source>
        <dbReference type="ARBA" id="ARBA00022823"/>
    </source>
</evidence>
<feature type="region of interest" description="Disordered" evidence="5">
    <location>
        <begin position="86"/>
        <end position="107"/>
    </location>
</feature>
<dbReference type="GO" id="GO:0006086">
    <property type="term" value="P:pyruvate decarboxylation to acetyl-CoA"/>
    <property type="evidence" value="ECO:0007669"/>
    <property type="project" value="InterPro"/>
</dbReference>
<evidence type="ECO:0000256" key="1">
    <source>
        <dbReference type="ARBA" id="ARBA00001938"/>
    </source>
</evidence>
<accession>A0A931FPH1</accession>
<dbReference type="InterPro" id="IPR045257">
    <property type="entry name" value="E2/Pdx1"/>
</dbReference>
<organism evidence="8 9">
    <name type="scientific">Microvirga alba</name>
    <dbReference type="NCBI Taxonomy" id="2791025"/>
    <lineage>
        <taxon>Bacteria</taxon>
        <taxon>Pseudomonadati</taxon>
        <taxon>Pseudomonadota</taxon>
        <taxon>Alphaproteobacteria</taxon>
        <taxon>Hyphomicrobiales</taxon>
        <taxon>Methylobacteriaceae</taxon>
        <taxon>Microvirga</taxon>
    </lineage>
</organism>
<dbReference type="EC" id="2.3.1.-" evidence="4"/>
<evidence type="ECO:0000256" key="2">
    <source>
        <dbReference type="ARBA" id="ARBA00007317"/>
    </source>
</evidence>
<keyword evidence="4" id="KW-0808">Transferase</keyword>
<comment type="caution">
    <text evidence="8">The sequence shown here is derived from an EMBL/GenBank/DDBJ whole genome shotgun (WGS) entry which is preliminary data.</text>
</comment>
<dbReference type="InterPro" id="IPR023213">
    <property type="entry name" value="CAT-like_dom_sf"/>
</dbReference>
<evidence type="ECO:0000259" key="7">
    <source>
        <dbReference type="PROSITE" id="PS51826"/>
    </source>
</evidence>
<dbReference type="Gene3D" id="4.10.320.10">
    <property type="entry name" value="E3-binding domain"/>
    <property type="match status" value="1"/>
</dbReference>
<dbReference type="Pfam" id="PF00198">
    <property type="entry name" value="2-oxoacid_dh"/>
    <property type="match status" value="1"/>
</dbReference>
<dbReference type="PANTHER" id="PTHR23151">
    <property type="entry name" value="DIHYDROLIPOAMIDE ACETYL/SUCCINYL-TRANSFERASE-RELATED"/>
    <property type="match status" value="1"/>
</dbReference>
<comment type="cofactor">
    <cofactor evidence="1 4">
        <name>(R)-lipoate</name>
        <dbReference type="ChEBI" id="CHEBI:83088"/>
    </cofactor>
</comment>
<keyword evidence="9" id="KW-1185">Reference proteome</keyword>
<dbReference type="SUPFAM" id="SSF51230">
    <property type="entry name" value="Single hybrid motif"/>
    <property type="match status" value="1"/>
</dbReference>
<dbReference type="InterPro" id="IPR004167">
    <property type="entry name" value="PSBD"/>
</dbReference>
<protein>
    <recommendedName>
        <fullName evidence="4">Dihydrolipoamide acetyltransferase component of pyruvate dehydrogenase complex</fullName>
        <ecNumber evidence="4">2.3.1.-</ecNumber>
    </recommendedName>
</protein>
<dbReference type="GO" id="GO:0045254">
    <property type="term" value="C:pyruvate dehydrogenase complex"/>
    <property type="evidence" value="ECO:0007669"/>
    <property type="project" value="InterPro"/>
</dbReference>
<evidence type="ECO:0000313" key="9">
    <source>
        <dbReference type="Proteomes" id="UP000599312"/>
    </source>
</evidence>
<evidence type="ECO:0000259" key="6">
    <source>
        <dbReference type="PROSITE" id="PS50968"/>
    </source>
</evidence>
<dbReference type="AlphaFoldDB" id="A0A931FPH1"/>
<dbReference type="EMBL" id="JADQDO010000003">
    <property type="protein sequence ID" value="MBF9233482.1"/>
    <property type="molecule type" value="Genomic_DNA"/>
</dbReference>
<reference evidence="8" key="1">
    <citation type="submission" date="2020-11" db="EMBL/GenBank/DDBJ databases">
        <authorList>
            <person name="Kim M.K."/>
        </authorList>
    </citation>
    <scope>NUCLEOTIDE SEQUENCE</scope>
    <source>
        <strain evidence="8">BT350</strain>
    </source>
</reference>
<dbReference type="InterPro" id="IPR036625">
    <property type="entry name" value="E3-bd_dom_sf"/>
</dbReference>
<dbReference type="SUPFAM" id="SSF52777">
    <property type="entry name" value="CoA-dependent acyltransferases"/>
    <property type="match status" value="1"/>
</dbReference>
<comment type="similarity">
    <text evidence="2 4">Belongs to the 2-oxoacid dehydrogenase family.</text>
</comment>
<feature type="domain" description="Lipoyl-binding" evidence="6">
    <location>
        <begin position="1"/>
        <end position="76"/>
    </location>
</feature>
<proteinExistence type="inferred from homology"/>
<evidence type="ECO:0000256" key="4">
    <source>
        <dbReference type="RuleBase" id="RU003423"/>
    </source>
</evidence>